<keyword evidence="4" id="KW-0863">Zinc-finger</keyword>
<dbReference type="CTD" id="20217263"/>
<dbReference type="PANTHER" id="PTHR10768:SF0">
    <property type="entry name" value="RIBOSOMAL PROTEIN L37"/>
    <property type="match status" value="1"/>
</dbReference>
<dbReference type="eggNOG" id="KOG3475">
    <property type="taxonomic scope" value="Eukaryota"/>
</dbReference>
<dbReference type="Proteomes" id="UP000015101">
    <property type="component" value="Unassembled WGS sequence"/>
</dbReference>
<keyword evidence="7" id="KW-0689">Ribosomal protein</keyword>
<proteinExistence type="inferred from homology"/>
<keyword evidence="11" id="KW-1185">Reference proteome</keyword>
<dbReference type="GO" id="GO:0008270">
    <property type="term" value="F:zinc ion binding"/>
    <property type="evidence" value="ECO:0007669"/>
    <property type="project" value="UniProtKB-KW"/>
</dbReference>
<dbReference type="HOGENOM" id="CLU_150908_0_0_1"/>
<dbReference type="GO" id="GO:0022625">
    <property type="term" value="C:cytosolic large ribosomal subunit"/>
    <property type="evidence" value="ECO:0000318"/>
    <property type="project" value="GO_Central"/>
</dbReference>
<keyword evidence="6" id="KW-0694">RNA-binding</keyword>
<dbReference type="EMBL" id="KB095840">
    <property type="protein sequence ID" value="ESO11224.1"/>
    <property type="molecule type" value="Genomic_DNA"/>
</dbReference>
<keyword evidence="5" id="KW-0862">Zinc</keyword>
<comment type="similarity">
    <text evidence="1">Belongs to the eukaryotic ribosomal protein eL37 family.</text>
</comment>
<dbReference type="GO" id="GO:0006412">
    <property type="term" value="P:translation"/>
    <property type="evidence" value="ECO:0007669"/>
    <property type="project" value="InterPro"/>
</dbReference>
<dbReference type="InterPro" id="IPR011331">
    <property type="entry name" value="Ribosomal_eL37/eL43"/>
</dbReference>
<reference evidence="11" key="1">
    <citation type="submission" date="2012-12" db="EMBL/GenBank/DDBJ databases">
        <authorList>
            <person name="Hellsten U."/>
            <person name="Grimwood J."/>
            <person name="Chapman J.A."/>
            <person name="Shapiro H."/>
            <person name="Aerts A."/>
            <person name="Otillar R.P."/>
            <person name="Terry A.Y."/>
            <person name="Boore J.L."/>
            <person name="Simakov O."/>
            <person name="Marletaz F."/>
            <person name="Cho S.-J."/>
            <person name="Edsinger-Gonzales E."/>
            <person name="Havlak P."/>
            <person name="Kuo D.-H."/>
            <person name="Larsson T."/>
            <person name="Lv J."/>
            <person name="Arendt D."/>
            <person name="Savage R."/>
            <person name="Osoegawa K."/>
            <person name="de Jong P."/>
            <person name="Lindberg D.R."/>
            <person name="Seaver E.C."/>
            <person name="Weisblat D.A."/>
            <person name="Putnam N.H."/>
            <person name="Grigoriev I.V."/>
            <person name="Rokhsar D.S."/>
        </authorList>
    </citation>
    <scope>NUCLEOTIDE SEQUENCE</scope>
</reference>
<protein>
    <submittedName>
        <fullName evidence="9 10">Uncharacterized protein</fullName>
    </submittedName>
</protein>
<dbReference type="PANTHER" id="PTHR10768">
    <property type="entry name" value="60S RIBOSOMAL PROTEIN L37"/>
    <property type="match status" value="1"/>
</dbReference>
<evidence type="ECO:0000256" key="2">
    <source>
        <dbReference type="ARBA" id="ARBA00022723"/>
    </source>
</evidence>
<organism evidence="10 11">
    <name type="scientific">Helobdella robusta</name>
    <name type="common">Californian leech</name>
    <dbReference type="NCBI Taxonomy" id="6412"/>
    <lineage>
        <taxon>Eukaryota</taxon>
        <taxon>Metazoa</taxon>
        <taxon>Spiralia</taxon>
        <taxon>Lophotrochozoa</taxon>
        <taxon>Annelida</taxon>
        <taxon>Clitellata</taxon>
        <taxon>Hirudinea</taxon>
        <taxon>Rhynchobdellida</taxon>
        <taxon>Glossiphoniidae</taxon>
        <taxon>Helobdella</taxon>
    </lineage>
</organism>
<dbReference type="Gene3D" id="2.20.25.30">
    <property type="match status" value="1"/>
</dbReference>
<dbReference type="OMA" id="GFHEETT"/>
<dbReference type="STRING" id="6412.T1G866"/>
<evidence type="ECO:0000256" key="5">
    <source>
        <dbReference type="ARBA" id="ARBA00022833"/>
    </source>
</evidence>
<dbReference type="InterPro" id="IPR001569">
    <property type="entry name" value="Ribosomal_eL37"/>
</dbReference>
<dbReference type="GO" id="GO:0003735">
    <property type="term" value="F:structural constituent of ribosome"/>
    <property type="evidence" value="ECO:0007669"/>
    <property type="project" value="InterPro"/>
</dbReference>
<dbReference type="RefSeq" id="XP_009010679.1">
    <property type="nucleotide sequence ID" value="XM_009012431.1"/>
</dbReference>
<keyword evidence="2" id="KW-0479">Metal-binding</keyword>
<evidence type="ECO:0000313" key="10">
    <source>
        <dbReference type="EnsemblMetazoa" id="HelroP91627"/>
    </source>
</evidence>
<evidence type="ECO:0000256" key="1">
    <source>
        <dbReference type="ARBA" id="ARBA00009805"/>
    </source>
</evidence>
<evidence type="ECO:0000256" key="3">
    <source>
        <dbReference type="ARBA" id="ARBA00022730"/>
    </source>
</evidence>
<keyword evidence="8" id="KW-0687">Ribonucleoprotein</keyword>
<reference evidence="9 11" key="2">
    <citation type="journal article" date="2013" name="Nature">
        <title>Insights into bilaterian evolution from three spiralian genomes.</title>
        <authorList>
            <person name="Simakov O."/>
            <person name="Marletaz F."/>
            <person name="Cho S.J."/>
            <person name="Edsinger-Gonzales E."/>
            <person name="Havlak P."/>
            <person name="Hellsten U."/>
            <person name="Kuo D.H."/>
            <person name="Larsson T."/>
            <person name="Lv J."/>
            <person name="Arendt D."/>
            <person name="Savage R."/>
            <person name="Osoegawa K."/>
            <person name="de Jong P."/>
            <person name="Grimwood J."/>
            <person name="Chapman J.A."/>
            <person name="Shapiro H."/>
            <person name="Aerts A."/>
            <person name="Otillar R.P."/>
            <person name="Terry A.Y."/>
            <person name="Boore J.L."/>
            <person name="Grigoriev I.V."/>
            <person name="Lindberg D.R."/>
            <person name="Seaver E.C."/>
            <person name="Weisblat D.A."/>
            <person name="Putnam N.H."/>
            <person name="Rokhsar D.S."/>
        </authorList>
    </citation>
    <scope>NUCLEOTIDE SEQUENCE</scope>
</reference>
<dbReference type="OrthoDB" id="10259236at2759"/>
<keyword evidence="3" id="KW-0699">rRNA-binding</keyword>
<dbReference type="InterPro" id="IPR011332">
    <property type="entry name" value="Ribosomal_zn-bd"/>
</dbReference>
<dbReference type="EnsemblMetazoa" id="HelroT91627">
    <property type="protein sequence ID" value="HelroP91627"/>
    <property type="gene ID" value="HelroG91627"/>
</dbReference>
<dbReference type="EMBL" id="AMQM01008747">
    <property type="status" value="NOT_ANNOTATED_CDS"/>
    <property type="molecule type" value="Genomic_DNA"/>
</dbReference>
<dbReference type="SUPFAM" id="SSF57829">
    <property type="entry name" value="Zn-binding ribosomal proteins"/>
    <property type="match status" value="1"/>
</dbReference>
<dbReference type="GO" id="GO:0003723">
    <property type="term" value="F:RNA binding"/>
    <property type="evidence" value="ECO:0000318"/>
    <property type="project" value="GO_Central"/>
</dbReference>
<dbReference type="AlphaFoldDB" id="T1G866"/>
<dbReference type="GeneID" id="20217263"/>
<evidence type="ECO:0000256" key="6">
    <source>
        <dbReference type="ARBA" id="ARBA00022884"/>
    </source>
</evidence>
<gene>
    <name evidence="10" type="primary">20217263</name>
    <name evidence="9" type="ORF">HELRODRAFT_91627</name>
</gene>
<evidence type="ECO:0000256" key="4">
    <source>
        <dbReference type="ARBA" id="ARBA00022771"/>
    </source>
</evidence>
<evidence type="ECO:0000313" key="9">
    <source>
        <dbReference type="EMBL" id="ESO11224.1"/>
    </source>
</evidence>
<dbReference type="Pfam" id="PF01907">
    <property type="entry name" value="Ribosomal_L37e"/>
    <property type="match status" value="1"/>
</dbReference>
<evidence type="ECO:0000256" key="7">
    <source>
        <dbReference type="ARBA" id="ARBA00022980"/>
    </source>
</evidence>
<accession>T1G866</accession>
<reference evidence="10" key="3">
    <citation type="submission" date="2015-06" db="UniProtKB">
        <authorList>
            <consortium name="EnsemblMetazoa"/>
        </authorList>
    </citation>
    <scope>IDENTIFICATION</scope>
</reference>
<name>T1G866_HELRO</name>
<dbReference type="InParanoid" id="T1G866"/>
<sequence length="95" mass="11136">STFEKRHNKKQAVCRRYRGRFYHFEKQIFARCGYLAKCMRKYDRDEKACRRRTQGIGRMKHLNKVFKRFRNGIREGGVAKKVEAVAPAPASAAAK</sequence>
<evidence type="ECO:0000256" key="8">
    <source>
        <dbReference type="ARBA" id="ARBA00023274"/>
    </source>
</evidence>
<dbReference type="GO" id="GO:0019843">
    <property type="term" value="F:rRNA binding"/>
    <property type="evidence" value="ECO:0007669"/>
    <property type="project" value="UniProtKB-KW"/>
</dbReference>
<evidence type="ECO:0000313" key="11">
    <source>
        <dbReference type="Proteomes" id="UP000015101"/>
    </source>
</evidence>
<dbReference type="KEGG" id="hro:HELRODRAFT_91627"/>